<reference evidence="11" key="1">
    <citation type="submission" date="2023-07" db="EMBL/GenBank/DDBJ databases">
        <title>A chromosome-level genome assembly of Lolium multiflorum.</title>
        <authorList>
            <person name="Chen Y."/>
            <person name="Copetti D."/>
            <person name="Kolliker R."/>
            <person name="Studer B."/>
        </authorList>
    </citation>
    <scope>NUCLEOTIDE SEQUENCE</scope>
    <source>
        <strain evidence="11">02402/16</strain>
        <tissue evidence="11">Leaf</tissue>
    </source>
</reference>
<keyword evidence="2" id="KW-0808">Transferase</keyword>
<proteinExistence type="predicted"/>
<evidence type="ECO:0000259" key="9">
    <source>
        <dbReference type="PROSITE" id="PS50878"/>
    </source>
</evidence>
<protein>
    <recommendedName>
        <fullName evidence="13">Reverse transcriptase</fullName>
    </recommendedName>
</protein>
<dbReference type="GO" id="GO:0003676">
    <property type="term" value="F:nucleic acid binding"/>
    <property type="evidence" value="ECO:0007669"/>
    <property type="project" value="InterPro"/>
</dbReference>
<dbReference type="GO" id="GO:0006508">
    <property type="term" value="P:proteolysis"/>
    <property type="evidence" value="ECO:0007669"/>
    <property type="project" value="UniProtKB-KW"/>
</dbReference>
<evidence type="ECO:0000256" key="8">
    <source>
        <dbReference type="SAM" id="MobiDB-lite"/>
    </source>
</evidence>
<keyword evidence="3" id="KW-0548">Nucleotidyltransferase</keyword>
<dbReference type="Proteomes" id="UP001231189">
    <property type="component" value="Unassembled WGS sequence"/>
</dbReference>
<feature type="domain" description="Integrase catalytic" evidence="10">
    <location>
        <begin position="919"/>
        <end position="1079"/>
    </location>
</feature>
<feature type="region of interest" description="Disordered" evidence="8">
    <location>
        <begin position="1279"/>
        <end position="1331"/>
    </location>
</feature>
<evidence type="ECO:0000313" key="11">
    <source>
        <dbReference type="EMBL" id="KAK1648944.1"/>
    </source>
</evidence>
<keyword evidence="12" id="KW-1185">Reference proteome</keyword>
<dbReference type="PROSITE" id="PS50878">
    <property type="entry name" value="RT_POL"/>
    <property type="match status" value="1"/>
</dbReference>
<sequence>MKSGLDQLQGLVRSYLNNRYQEETSIARGGEEQLDVKMNVKLDKELDMKISHGRAREEREECARGEEEVQAGPASGQTGPHGLPGYSPKKPDDTPVTWREYEGLRDHLQREIRVASDVLDKEMQGVHLKVDEATTAVQAVQTSVTTLQASIQALTNTVDQIRTMVQPQHPPHDDDGSVQGDNADAAAAQGMGVVLVVVSLMASIAVLLKLEPVVFLYNKTMVWLTQLKQGVLTVDAYYMEMEMLMQRARVHDDYDSDSFDAYPSEAQTIVVSQRVLNVQPSASTQRCNLFQTKALVGPDKACKVIIDGGSCRNLASKELCAKLKLKYLPHPHPYYIQWLSNNGEMKEFGDVFPEEVPAGLPPLRGIEHQIDLIPGASLPNRAPYRTNPEETKEIQKQVQALLDKGYIRISLSPCAVPVILVPKKDGTWRMCVDCRAINNITIRYRHPIPRLEDMLDELSGAAVFSKIDLRSGYHQIRMKEGDEWKTAFKTKFGLYEWLVMPFGLTNAPSTFMRLMNHVLREFIGKFVVVYFDDILIYSRNESDHTIHIRHVLQVLRDNQLYGNLEKCTFCKDKVIFLGYVVSKHGVEVDESKIEAIQNWPTPMNVSQVRSFHGLAGFYRRFVPNFSTIAAPLNDLTKKGVVFEWGAAQDHAFDELKRLLTSAPLLALPDFNKQFEIECDASGIGIGGVLMQEGRPIAYFSEKLSGAKLNYPIYDKELYALIRVLEVWQHYLWPKEFIIHSDHEALKYLKAQSTLHKRLAKWVEFIESFPYIIKHKKGKDNIVADALSRKNMLLTQLDVKIPGLEILCDLYATDHDFAEPYRLCALGKAWEKYHIHDGFLFRANKLCVPESSVRLLLLQESHAGGLMGHFGREKTLLMLADHFYWPKMRRDVDRYVKRCITCNKSKSKLKPHGLYTPLPAPTTPWEDISMDFVLGLPRTKRGHDSIFVVVDRFSKMSHFIACHKSDDASHIANLFFREIVRLHGVPKTIVSDRDVKFMSYFWKTLWRKLGTKLLFSTTCHPQTDGQTEVVNRTLSQLLRSMIKKNLKEWEECLPHVEFAYNRAVHSTTELCPFEVVYGFKPITPLDLLPLPIHERVNMEASKRADFVKKIHVKTKELIEKKGKSNAARKNMKRKEMLFKPGDLVWVHFRKDRFPQLRKSKLKPRGAGPYKVLAKINDNAYSIDLPEDEFGVSNSFNVGGDDEDIPTSLLPPSSPIEDEPAVKLKSNEVRIGPITRARAKLLKQQVNLYQEETSIARGGEEQLDVKMNVKLDKELDMKISHGRAREEREECARGEEEVQAGPASGQTGPHAGLPGYSTRLTGPLTGQPGPWSG</sequence>
<dbReference type="FunFam" id="3.30.420.10:FF:000032">
    <property type="entry name" value="Retrovirus-related Pol polyprotein from transposon 297-like Protein"/>
    <property type="match status" value="1"/>
</dbReference>
<comment type="caution">
    <text evidence="11">The sequence shown here is derived from an EMBL/GenBank/DDBJ whole genome shotgun (WGS) entry which is preliminary data.</text>
</comment>
<evidence type="ECO:0000259" key="10">
    <source>
        <dbReference type="PROSITE" id="PS50994"/>
    </source>
</evidence>
<organism evidence="11 12">
    <name type="scientific">Lolium multiflorum</name>
    <name type="common">Italian ryegrass</name>
    <name type="synonym">Lolium perenne subsp. multiflorum</name>
    <dbReference type="NCBI Taxonomy" id="4521"/>
    <lineage>
        <taxon>Eukaryota</taxon>
        <taxon>Viridiplantae</taxon>
        <taxon>Streptophyta</taxon>
        <taxon>Embryophyta</taxon>
        <taxon>Tracheophyta</taxon>
        <taxon>Spermatophyta</taxon>
        <taxon>Magnoliopsida</taxon>
        <taxon>Liliopsida</taxon>
        <taxon>Poales</taxon>
        <taxon>Poaceae</taxon>
        <taxon>BOP clade</taxon>
        <taxon>Pooideae</taxon>
        <taxon>Poodae</taxon>
        <taxon>Poeae</taxon>
        <taxon>Poeae Chloroplast Group 2 (Poeae type)</taxon>
        <taxon>Loliodinae</taxon>
        <taxon>Loliinae</taxon>
        <taxon>Lolium</taxon>
    </lineage>
</organism>
<keyword evidence="7" id="KW-0695">RNA-directed DNA polymerase</keyword>
<evidence type="ECO:0000256" key="6">
    <source>
        <dbReference type="ARBA" id="ARBA00022801"/>
    </source>
</evidence>
<dbReference type="Pfam" id="PF00078">
    <property type="entry name" value="RVT_1"/>
    <property type="match status" value="1"/>
</dbReference>
<dbReference type="SUPFAM" id="SSF56672">
    <property type="entry name" value="DNA/RNA polymerases"/>
    <property type="match status" value="1"/>
</dbReference>
<dbReference type="InterPro" id="IPR041373">
    <property type="entry name" value="RT_RNaseH"/>
</dbReference>
<dbReference type="GO" id="GO:0004519">
    <property type="term" value="F:endonuclease activity"/>
    <property type="evidence" value="ECO:0007669"/>
    <property type="project" value="UniProtKB-KW"/>
</dbReference>
<dbReference type="Pfam" id="PF24626">
    <property type="entry name" value="SH3_Tf2-1"/>
    <property type="match status" value="1"/>
</dbReference>
<dbReference type="EMBL" id="JAUUTY010000004">
    <property type="protein sequence ID" value="KAK1648944.1"/>
    <property type="molecule type" value="Genomic_DNA"/>
</dbReference>
<dbReference type="CDD" id="cd01647">
    <property type="entry name" value="RT_LTR"/>
    <property type="match status" value="1"/>
</dbReference>
<evidence type="ECO:0000256" key="5">
    <source>
        <dbReference type="ARBA" id="ARBA00022759"/>
    </source>
</evidence>
<dbReference type="InterPro" id="IPR000477">
    <property type="entry name" value="RT_dom"/>
</dbReference>
<dbReference type="InterPro" id="IPR056924">
    <property type="entry name" value="SH3_Tf2-1"/>
</dbReference>
<dbReference type="InterPro" id="IPR043502">
    <property type="entry name" value="DNA/RNA_pol_sf"/>
</dbReference>
<dbReference type="FunFam" id="3.10.10.10:FF:000007">
    <property type="entry name" value="Retrovirus-related Pol polyprotein from transposon 17.6-like Protein"/>
    <property type="match status" value="1"/>
</dbReference>
<dbReference type="GO" id="GO:0015074">
    <property type="term" value="P:DNA integration"/>
    <property type="evidence" value="ECO:0007669"/>
    <property type="project" value="InterPro"/>
</dbReference>
<evidence type="ECO:0000256" key="3">
    <source>
        <dbReference type="ARBA" id="ARBA00022695"/>
    </source>
</evidence>
<dbReference type="SUPFAM" id="SSF53098">
    <property type="entry name" value="Ribonuclease H-like"/>
    <property type="match status" value="1"/>
</dbReference>
<dbReference type="InterPro" id="IPR041588">
    <property type="entry name" value="Integrase_H2C2"/>
</dbReference>
<evidence type="ECO:0000256" key="2">
    <source>
        <dbReference type="ARBA" id="ARBA00022679"/>
    </source>
</evidence>
<evidence type="ECO:0000256" key="4">
    <source>
        <dbReference type="ARBA" id="ARBA00022722"/>
    </source>
</evidence>
<dbReference type="InterPro" id="IPR043128">
    <property type="entry name" value="Rev_trsase/Diguanyl_cyclase"/>
</dbReference>
<feature type="compositionally biased region" description="Basic and acidic residues" evidence="8">
    <location>
        <begin position="1279"/>
        <end position="1294"/>
    </location>
</feature>
<evidence type="ECO:0000256" key="1">
    <source>
        <dbReference type="ARBA" id="ARBA00022670"/>
    </source>
</evidence>
<dbReference type="PANTHER" id="PTHR35046:SF9">
    <property type="entry name" value="RNA-DIRECTED DNA POLYMERASE"/>
    <property type="match status" value="1"/>
</dbReference>
<dbReference type="FunFam" id="1.10.340.70:FF:000001">
    <property type="entry name" value="Retrovirus-related Pol polyprotein from transposon gypsy-like Protein"/>
    <property type="match status" value="1"/>
</dbReference>
<dbReference type="Gene3D" id="3.30.420.10">
    <property type="entry name" value="Ribonuclease H-like superfamily/Ribonuclease H"/>
    <property type="match status" value="1"/>
</dbReference>
<dbReference type="GO" id="GO:0008233">
    <property type="term" value="F:peptidase activity"/>
    <property type="evidence" value="ECO:0007669"/>
    <property type="project" value="UniProtKB-KW"/>
</dbReference>
<dbReference type="PROSITE" id="PS50994">
    <property type="entry name" value="INTEGRASE"/>
    <property type="match status" value="1"/>
</dbReference>
<dbReference type="InterPro" id="IPR012337">
    <property type="entry name" value="RNaseH-like_sf"/>
</dbReference>
<feature type="region of interest" description="Disordered" evidence="8">
    <location>
        <begin position="52"/>
        <end position="93"/>
    </location>
</feature>
<feature type="compositionally biased region" description="Basic and acidic residues" evidence="8">
    <location>
        <begin position="52"/>
        <end position="67"/>
    </location>
</feature>
<evidence type="ECO:0008006" key="13">
    <source>
        <dbReference type="Google" id="ProtNLM"/>
    </source>
</evidence>
<dbReference type="Gene3D" id="3.10.20.370">
    <property type="match status" value="1"/>
</dbReference>
<name>A0AAD8SBH4_LOLMU</name>
<evidence type="ECO:0000313" key="12">
    <source>
        <dbReference type="Proteomes" id="UP001231189"/>
    </source>
</evidence>
<dbReference type="Gene3D" id="1.10.340.70">
    <property type="match status" value="1"/>
</dbReference>
<evidence type="ECO:0000256" key="7">
    <source>
        <dbReference type="ARBA" id="ARBA00022918"/>
    </source>
</evidence>
<keyword evidence="6" id="KW-0378">Hydrolase</keyword>
<keyword evidence="1" id="KW-0645">Protease</keyword>
<keyword evidence="5" id="KW-0255">Endonuclease</keyword>
<dbReference type="Gene3D" id="3.10.10.10">
    <property type="entry name" value="HIV Type 1 Reverse Transcriptase, subunit A, domain 1"/>
    <property type="match status" value="1"/>
</dbReference>
<dbReference type="Gene3D" id="3.30.70.270">
    <property type="match status" value="2"/>
</dbReference>
<dbReference type="InterPro" id="IPR036397">
    <property type="entry name" value="RNaseH_sf"/>
</dbReference>
<gene>
    <name evidence="11" type="ORF">QYE76_066749</name>
</gene>
<keyword evidence="4" id="KW-0540">Nuclease</keyword>
<dbReference type="FunFam" id="3.30.70.270:FF:000020">
    <property type="entry name" value="Transposon Tf2-6 polyprotein-like Protein"/>
    <property type="match status" value="1"/>
</dbReference>
<dbReference type="GO" id="GO:0003964">
    <property type="term" value="F:RNA-directed DNA polymerase activity"/>
    <property type="evidence" value="ECO:0007669"/>
    <property type="project" value="UniProtKB-KW"/>
</dbReference>
<dbReference type="Pfam" id="PF17917">
    <property type="entry name" value="RT_RNaseH"/>
    <property type="match status" value="1"/>
</dbReference>
<feature type="domain" description="Reverse transcriptase" evidence="9">
    <location>
        <begin position="402"/>
        <end position="581"/>
    </location>
</feature>
<dbReference type="CDD" id="cd09274">
    <property type="entry name" value="RNase_HI_RT_Ty3"/>
    <property type="match status" value="1"/>
</dbReference>
<accession>A0AAD8SBH4</accession>
<dbReference type="PANTHER" id="PTHR35046">
    <property type="entry name" value="ZINC KNUCKLE (CCHC-TYPE) FAMILY PROTEIN"/>
    <property type="match status" value="1"/>
</dbReference>
<dbReference type="InterPro" id="IPR001584">
    <property type="entry name" value="Integrase_cat-core"/>
</dbReference>
<dbReference type="Pfam" id="PF17921">
    <property type="entry name" value="Integrase_H2C2"/>
    <property type="match status" value="1"/>
</dbReference>